<evidence type="ECO:0000313" key="3">
    <source>
        <dbReference type="Proteomes" id="UP000817854"/>
    </source>
</evidence>
<dbReference type="RefSeq" id="WP_140964535.1">
    <property type="nucleotide sequence ID" value="NZ_VEVQ02000021.1"/>
</dbReference>
<reference evidence="2 3" key="2">
    <citation type="submission" date="2019-05" db="EMBL/GenBank/DDBJ databases">
        <authorList>
            <person name="Lianzixin W."/>
        </authorList>
    </citation>
    <scope>NUCLEOTIDE SEQUENCE [LARGE SCALE GENOMIC DNA]</scope>
    <source>
        <strain evidence="2 3">EC11</strain>
    </source>
</reference>
<evidence type="ECO:0000313" key="2">
    <source>
        <dbReference type="EMBL" id="NHN28029.1"/>
    </source>
</evidence>
<gene>
    <name evidence="2" type="ORF">FIA58_020315</name>
</gene>
<dbReference type="Proteomes" id="UP000817854">
    <property type="component" value="Unassembled WGS sequence"/>
</dbReference>
<keyword evidence="1" id="KW-0732">Signal</keyword>
<feature type="signal peptide" evidence="1">
    <location>
        <begin position="1"/>
        <end position="22"/>
    </location>
</feature>
<feature type="chain" id="PRO_5045696266" description="MACPF domain-containing protein" evidence="1">
    <location>
        <begin position="23"/>
        <end position="357"/>
    </location>
</feature>
<evidence type="ECO:0000256" key="1">
    <source>
        <dbReference type="SAM" id="SignalP"/>
    </source>
</evidence>
<protein>
    <recommendedName>
        <fullName evidence="4">MACPF domain-containing protein</fullName>
    </recommendedName>
</protein>
<name>A0ABX0J230_9FLAO</name>
<comment type="caution">
    <text evidence="2">The sequence shown here is derived from an EMBL/GenBank/DDBJ whole genome shotgun (WGS) entry which is preliminary data.</text>
</comment>
<keyword evidence="3" id="KW-1185">Reference proteome</keyword>
<proteinExistence type="predicted"/>
<reference evidence="3" key="1">
    <citation type="submission" date="2019-05" db="EMBL/GenBank/DDBJ databases">
        <title>Flavobacterium profundi sp. nov., isolated from a deep-sea seamount.</title>
        <authorList>
            <person name="Zhang D.-C."/>
        </authorList>
    </citation>
    <scope>NUCLEOTIDE SEQUENCE [LARGE SCALE GENOMIC DNA]</scope>
    <source>
        <strain evidence="3">EC11</strain>
    </source>
</reference>
<sequence>MKTKLTSFLLFVVLLFIQNVSAQELGEFKPKDDTFGLGKLNSKSKKIYISNFSINYQLFNEKEKTKKGGSLFRDKGVRGDATAELMVGLGSLSENDFQTITNTLYQDFVSDLKSKGFEILSADVAGKTDTYKGWTKASGPKLEVSEMPGIITAYPEDYTFYYKEQTKAGKFFGNKFAAMDKTLQTLSKEMEDAIVVDVDLYVFFMKDLYAFQGNAANIKIKTQLSLVANEAVSAKSNDKGIAFRKKVEYATGINSIQFVCGKYAIGGSAESVYTGTLKKDLIINNVIDEKVIQSYAKGAVDFVGTDTYFGKYYEAENKSSAKTTIIPIDTKKYNEGVVKAGKEFLKYHLDAFSSEFK</sequence>
<dbReference type="EMBL" id="VEVQ02000021">
    <property type="protein sequence ID" value="NHN28029.1"/>
    <property type="molecule type" value="Genomic_DNA"/>
</dbReference>
<organism evidence="2 3">
    <name type="scientific">Flavobacterium jejuense</name>
    <dbReference type="NCBI Taxonomy" id="1544455"/>
    <lineage>
        <taxon>Bacteria</taxon>
        <taxon>Pseudomonadati</taxon>
        <taxon>Bacteroidota</taxon>
        <taxon>Flavobacteriia</taxon>
        <taxon>Flavobacteriales</taxon>
        <taxon>Flavobacteriaceae</taxon>
        <taxon>Flavobacterium</taxon>
    </lineage>
</organism>
<evidence type="ECO:0008006" key="4">
    <source>
        <dbReference type="Google" id="ProtNLM"/>
    </source>
</evidence>
<reference evidence="2 3" key="3">
    <citation type="submission" date="2020-02" db="EMBL/GenBank/DDBJ databases">
        <title>Flavobacterium profundi sp. nov., isolated from a deep-sea seamount.</title>
        <authorList>
            <person name="Zhang D.-C."/>
        </authorList>
    </citation>
    <scope>NUCLEOTIDE SEQUENCE [LARGE SCALE GENOMIC DNA]</scope>
    <source>
        <strain evidence="2 3">EC11</strain>
    </source>
</reference>
<accession>A0ABX0J230</accession>